<evidence type="ECO:0000313" key="1">
    <source>
        <dbReference type="EMBL" id="KAK8489461.1"/>
    </source>
</evidence>
<organism evidence="1 2">
    <name type="scientific">Hibiscus sabdariffa</name>
    <name type="common">roselle</name>
    <dbReference type="NCBI Taxonomy" id="183260"/>
    <lineage>
        <taxon>Eukaryota</taxon>
        <taxon>Viridiplantae</taxon>
        <taxon>Streptophyta</taxon>
        <taxon>Embryophyta</taxon>
        <taxon>Tracheophyta</taxon>
        <taxon>Spermatophyta</taxon>
        <taxon>Magnoliopsida</taxon>
        <taxon>eudicotyledons</taxon>
        <taxon>Gunneridae</taxon>
        <taxon>Pentapetalae</taxon>
        <taxon>rosids</taxon>
        <taxon>malvids</taxon>
        <taxon>Malvales</taxon>
        <taxon>Malvaceae</taxon>
        <taxon>Malvoideae</taxon>
        <taxon>Hibiscus</taxon>
    </lineage>
</organism>
<dbReference type="EMBL" id="JBBPBN010000312">
    <property type="protein sequence ID" value="KAK8489461.1"/>
    <property type="molecule type" value="Genomic_DNA"/>
</dbReference>
<comment type="caution">
    <text evidence="1">The sequence shown here is derived from an EMBL/GenBank/DDBJ whole genome shotgun (WGS) entry which is preliminary data.</text>
</comment>
<name>A0ABR2A9I9_9ROSI</name>
<protein>
    <submittedName>
        <fullName evidence="1">Uncharacterized protein</fullName>
    </submittedName>
</protein>
<proteinExistence type="predicted"/>
<evidence type="ECO:0000313" key="2">
    <source>
        <dbReference type="Proteomes" id="UP001396334"/>
    </source>
</evidence>
<gene>
    <name evidence="1" type="ORF">V6N11_045028</name>
</gene>
<dbReference type="PROSITE" id="PS51257">
    <property type="entry name" value="PROKAR_LIPOPROTEIN"/>
    <property type="match status" value="1"/>
</dbReference>
<dbReference type="Proteomes" id="UP001396334">
    <property type="component" value="Unassembled WGS sequence"/>
</dbReference>
<reference evidence="1 2" key="1">
    <citation type="journal article" date="2024" name="G3 (Bethesda)">
        <title>Genome assembly of Hibiscus sabdariffa L. provides insights into metabolisms of medicinal natural products.</title>
        <authorList>
            <person name="Kim T."/>
        </authorList>
    </citation>
    <scope>NUCLEOTIDE SEQUENCE [LARGE SCALE GENOMIC DNA]</scope>
    <source>
        <strain evidence="1">TK-2024</strain>
        <tissue evidence="1">Old leaves</tissue>
    </source>
</reference>
<keyword evidence="2" id="KW-1185">Reference proteome</keyword>
<accession>A0ABR2A9I9</accession>
<sequence length="90" mass="10163">MEPHIFRNTASSVAVINHQMMSSPIQWMNSWACACPCTFTRIGFSSLSRERVIIVDCAAAPTVFLFSIFPAETKDFLRNGRTQTPNMYTL</sequence>